<evidence type="ECO:0000259" key="7">
    <source>
        <dbReference type="Pfam" id="PF17917"/>
    </source>
</evidence>
<evidence type="ECO:0000256" key="3">
    <source>
        <dbReference type="ARBA" id="ARBA00022722"/>
    </source>
</evidence>
<keyword evidence="1" id="KW-0808">Transferase</keyword>
<protein>
    <submittedName>
        <fullName evidence="9">Reverse transcriptase RNase H-like domain-containing protein</fullName>
    </submittedName>
</protein>
<organism evidence="8 9">
    <name type="scientific">Globodera rostochiensis</name>
    <name type="common">Golden nematode worm</name>
    <name type="synonym">Heterodera rostochiensis</name>
    <dbReference type="NCBI Taxonomy" id="31243"/>
    <lineage>
        <taxon>Eukaryota</taxon>
        <taxon>Metazoa</taxon>
        <taxon>Ecdysozoa</taxon>
        <taxon>Nematoda</taxon>
        <taxon>Chromadorea</taxon>
        <taxon>Rhabditida</taxon>
        <taxon>Tylenchina</taxon>
        <taxon>Tylenchomorpha</taxon>
        <taxon>Tylenchoidea</taxon>
        <taxon>Heteroderidae</taxon>
        <taxon>Heteroderinae</taxon>
        <taxon>Globodera</taxon>
    </lineage>
</organism>
<dbReference type="PANTHER" id="PTHR37984:SF5">
    <property type="entry name" value="PROTEIN NYNRIN-LIKE"/>
    <property type="match status" value="1"/>
</dbReference>
<evidence type="ECO:0000313" key="9">
    <source>
        <dbReference type="WBParaSite" id="Gr19_v10_g14717.t1"/>
    </source>
</evidence>
<sequence length="249" mass="27915">MGFVDSNRPKKRRLSPLSVDYRSLNAVTVKDAFPLPNIDNTLLALGGKKVFSTLQHSRAGLRLKVSKCRFAVEELPFLGHILTTEGIKMDAGKVEPFIYGFGTTAAPLYQLLKKDTKFFIGDIERKQSMAAKTNHCDFMILTDASKIGVAAVLCQPDEMGNTRPIYFASHQCNRQNYCPTELEALAVCFGTKKFAQFITIMPTRILRSSRIGPEFKNKTETGNSRVDKWLMELNAKFILQVEYHPGNAT</sequence>
<keyword evidence="6" id="KW-0695">RNA-directed DNA polymerase</keyword>
<evidence type="ECO:0000313" key="8">
    <source>
        <dbReference type="Proteomes" id="UP000887572"/>
    </source>
</evidence>
<dbReference type="InterPro" id="IPR043502">
    <property type="entry name" value="DNA/RNA_pol_sf"/>
</dbReference>
<dbReference type="InterPro" id="IPR041373">
    <property type="entry name" value="RT_RNaseH"/>
</dbReference>
<keyword evidence="4" id="KW-0255">Endonuclease</keyword>
<dbReference type="WBParaSite" id="Gr19_v10_g14717.t1">
    <property type="protein sequence ID" value="Gr19_v10_g14717.t1"/>
    <property type="gene ID" value="Gr19_v10_g14717"/>
</dbReference>
<feature type="domain" description="Reverse transcriptase RNase H-like" evidence="7">
    <location>
        <begin position="137"/>
        <end position="234"/>
    </location>
</feature>
<evidence type="ECO:0000256" key="2">
    <source>
        <dbReference type="ARBA" id="ARBA00022695"/>
    </source>
</evidence>
<reference evidence="9" key="1">
    <citation type="submission" date="2022-11" db="UniProtKB">
        <authorList>
            <consortium name="WormBaseParasite"/>
        </authorList>
    </citation>
    <scope>IDENTIFICATION</scope>
</reference>
<keyword evidence="3" id="KW-0540">Nuclease</keyword>
<evidence type="ECO:0000256" key="6">
    <source>
        <dbReference type="ARBA" id="ARBA00022918"/>
    </source>
</evidence>
<dbReference type="GO" id="GO:0004519">
    <property type="term" value="F:endonuclease activity"/>
    <property type="evidence" value="ECO:0007669"/>
    <property type="project" value="UniProtKB-KW"/>
</dbReference>
<dbReference type="Proteomes" id="UP000887572">
    <property type="component" value="Unplaced"/>
</dbReference>
<dbReference type="GO" id="GO:0016787">
    <property type="term" value="F:hydrolase activity"/>
    <property type="evidence" value="ECO:0007669"/>
    <property type="project" value="UniProtKB-KW"/>
</dbReference>
<dbReference type="GO" id="GO:0003964">
    <property type="term" value="F:RNA-directed DNA polymerase activity"/>
    <property type="evidence" value="ECO:0007669"/>
    <property type="project" value="UniProtKB-KW"/>
</dbReference>
<evidence type="ECO:0000256" key="5">
    <source>
        <dbReference type="ARBA" id="ARBA00022801"/>
    </source>
</evidence>
<keyword evidence="8" id="KW-1185">Reference proteome</keyword>
<dbReference type="PANTHER" id="PTHR37984">
    <property type="entry name" value="PROTEIN CBG26694"/>
    <property type="match status" value="1"/>
</dbReference>
<dbReference type="Pfam" id="PF17917">
    <property type="entry name" value="RT_RNaseH"/>
    <property type="match status" value="1"/>
</dbReference>
<dbReference type="Gene3D" id="3.30.70.270">
    <property type="match status" value="2"/>
</dbReference>
<keyword evidence="5" id="KW-0378">Hydrolase</keyword>
<dbReference type="SUPFAM" id="SSF56672">
    <property type="entry name" value="DNA/RNA polymerases"/>
    <property type="match status" value="1"/>
</dbReference>
<dbReference type="InterPro" id="IPR050951">
    <property type="entry name" value="Retrovirus_Pol_polyprotein"/>
</dbReference>
<evidence type="ECO:0000256" key="1">
    <source>
        <dbReference type="ARBA" id="ARBA00022679"/>
    </source>
</evidence>
<dbReference type="InterPro" id="IPR043128">
    <property type="entry name" value="Rev_trsase/Diguanyl_cyclase"/>
</dbReference>
<proteinExistence type="predicted"/>
<dbReference type="Gene3D" id="3.10.10.10">
    <property type="entry name" value="HIV Type 1 Reverse Transcriptase, subunit A, domain 1"/>
    <property type="match status" value="1"/>
</dbReference>
<evidence type="ECO:0000256" key="4">
    <source>
        <dbReference type="ARBA" id="ARBA00022759"/>
    </source>
</evidence>
<keyword evidence="2" id="KW-0548">Nucleotidyltransferase</keyword>
<name>A0A914H8H4_GLORO</name>
<dbReference type="AlphaFoldDB" id="A0A914H8H4"/>
<accession>A0A914H8H4</accession>